<gene>
    <name evidence="3" type="ORF">CFOL_v3_10630</name>
</gene>
<dbReference type="InterPro" id="IPR006869">
    <property type="entry name" value="DUF547"/>
</dbReference>
<feature type="domain" description="DUF547" evidence="1">
    <location>
        <begin position="360"/>
        <end position="494"/>
    </location>
</feature>
<dbReference type="OrthoDB" id="418495at2759"/>
<name>A0A1Q3BGM2_CEPFO</name>
<evidence type="ECO:0000259" key="2">
    <source>
        <dbReference type="Pfam" id="PF14389"/>
    </source>
</evidence>
<dbReference type="InParanoid" id="A0A1Q3BGM2"/>
<dbReference type="AlphaFoldDB" id="A0A1Q3BGM2"/>
<sequence length="573" mass="65396">MGQLKGGCVEAKKRQLPSIEAQTSLKQEILQLQKRLHDQCAIRRAMEKALSYRPFSFDTINDKSIPKAAKDLIREIAVLEMEVVYLEKYLLSLYREKFNQKISPPSGINGRLNSTSNTHKGLFPEVLEHDISSEKENVFNQSGHLLPSRNSIGYPAKECNDTWGKRKLLDPGIHHSSSLTQYSVFGIETSPPMKALAKAVDSYHSLPLSMLERAHCDTSNVMSLADHFGSGTFNHVPETPNWLSEEMIKCISAIYCELADPPLISHDYPSSPLSYSSSMDAFSSKGQDDMCSPQRGKFSSFNSHFDNPFHIGASMEFSGPYCTMAKVQWICRDSQKLKDIEHKLQKYRSLVRQLEEADPRRMQHEQKLAFWINVHNALVMHAFLVNGIPQNNLKRMSLLLKAAYNIGGHTVSVDMIQNIILRCRLPHPAQWLKLLFPSKTKFKIGDARRAYVIEHPEPRLYFALCSGSQSDPAIRLYTPKRVFQDLEGAKEEYIQSNFTLNKEQKLLLPKIVETFAKDSDLHPVALMEMIEHLMPDSLRKNIQRHRHKKIGKIIEWIPHNFAFCYLLSTESAN</sequence>
<dbReference type="Pfam" id="PF14389">
    <property type="entry name" value="Lzipper-MIP1"/>
    <property type="match status" value="1"/>
</dbReference>
<dbReference type="EMBL" id="BDDD01000523">
    <property type="protein sequence ID" value="GAV67121.1"/>
    <property type="molecule type" value="Genomic_DNA"/>
</dbReference>
<keyword evidence="4" id="KW-1185">Reference proteome</keyword>
<protein>
    <submittedName>
        <fullName evidence="3">DUF547 domain-containing protein/Lzipper-MIP1 domain-containing protein</fullName>
    </submittedName>
</protein>
<evidence type="ECO:0000313" key="4">
    <source>
        <dbReference type="Proteomes" id="UP000187406"/>
    </source>
</evidence>
<proteinExistence type="predicted"/>
<dbReference type="InterPro" id="IPR025757">
    <property type="entry name" value="MIP1_Leuzipper"/>
</dbReference>
<dbReference type="Proteomes" id="UP000187406">
    <property type="component" value="Unassembled WGS sequence"/>
</dbReference>
<dbReference type="PANTHER" id="PTHR23054:SF20">
    <property type="entry name" value="DUF547 DOMAIN-CONTAINING PROTEIN"/>
    <property type="match status" value="1"/>
</dbReference>
<organism evidence="3 4">
    <name type="scientific">Cephalotus follicularis</name>
    <name type="common">Albany pitcher plant</name>
    <dbReference type="NCBI Taxonomy" id="3775"/>
    <lineage>
        <taxon>Eukaryota</taxon>
        <taxon>Viridiplantae</taxon>
        <taxon>Streptophyta</taxon>
        <taxon>Embryophyta</taxon>
        <taxon>Tracheophyta</taxon>
        <taxon>Spermatophyta</taxon>
        <taxon>Magnoliopsida</taxon>
        <taxon>eudicotyledons</taxon>
        <taxon>Gunneridae</taxon>
        <taxon>Pentapetalae</taxon>
        <taxon>rosids</taxon>
        <taxon>fabids</taxon>
        <taxon>Oxalidales</taxon>
        <taxon>Cephalotaceae</taxon>
        <taxon>Cephalotus</taxon>
    </lineage>
</organism>
<feature type="domain" description="Ternary complex factor MIP1 leucine-zipper" evidence="2">
    <location>
        <begin position="20"/>
        <end position="100"/>
    </location>
</feature>
<accession>A0A1Q3BGM2</accession>
<evidence type="ECO:0000313" key="3">
    <source>
        <dbReference type="EMBL" id="GAV67121.1"/>
    </source>
</evidence>
<dbReference type="PANTHER" id="PTHR23054">
    <property type="entry name" value="TERNARY COMPLEX FACTOR MIP1, LEUCINE-ZIPPER-RELATED"/>
    <property type="match status" value="1"/>
</dbReference>
<evidence type="ECO:0000259" key="1">
    <source>
        <dbReference type="Pfam" id="PF04784"/>
    </source>
</evidence>
<comment type="caution">
    <text evidence="3">The sequence shown here is derived from an EMBL/GenBank/DDBJ whole genome shotgun (WGS) entry which is preliminary data.</text>
</comment>
<dbReference type="Pfam" id="PF04784">
    <property type="entry name" value="DUF547"/>
    <property type="match status" value="1"/>
</dbReference>
<reference evidence="4" key="1">
    <citation type="submission" date="2016-04" db="EMBL/GenBank/DDBJ databases">
        <title>Cephalotus genome sequencing.</title>
        <authorList>
            <person name="Fukushima K."/>
            <person name="Hasebe M."/>
            <person name="Fang X."/>
        </authorList>
    </citation>
    <scope>NUCLEOTIDE SEQUENCE [LARGE SCALE GENOMIC DNA]</scope>
    <source>
        <strain evidence="4">cv. St1</strain>
    </source>
</reference>